<dbReference type="InterPro" id="IPR013325">
    <property type="entry name" value="RNA_pol_sigma_r2"/>
</dbReference>
<dbReference type="InterPro" id="IPR007627">
    <property type="entry name" value="RNA_pol_sigma70_r2"/>
</dbReference>
<comment type="caution">
    <text evidence="8">The sequence shown here is derived from an EMBL/GenBank/DDBJ whole genome shotgun (WGS) entry which is preliminary data.</text>
</comment>
<evidence type="ECO:0000256" key="3">
    <source>
        <dbReference type="ARBA" id="ARBA00023082"/>
    </source>
</evidence>
<dbReference type="PIRSF" id="PIRSF038953">
    <property type="entry name" value="SigI"/>
    <property type="match status" value="1"/>
</dbReference>
<feature type="DNA-binding region" description="H-T-H motif" evidence="6">
    <location>
        <begin position="192"/>
        <end position="211"/>
    </location>
</feature>
<evidence type="ECO:0000259" key="7">
    <source>
        <dbReference type="Pfam" id="PF04542"/>
    </source>
</evidence>
<keyword evidence="2 6" id="KW-0805">Transcription regulation</keyword>
<comment type="function">
    <text evidence="6">Sigma factors are initiation factors that promote the attachment of RNA polymerase to specific initiation sites and are then released.</text>
</comment>
<dbReference type="InterPro" id="IPR014244">
    <property type="entry name" value="RNA_pol_sigma-I"/>
</dbReference>
<keyword evidence="6" id="KW-0346">Stress response</keyword>
<feature type="domain" description="RNA polymerase sigma-70 region 2" evidence="7">
    <location>
        <begin position="24"/>
        <end position="94"/>
    </location>
</feature>
<comment type="subcellular location">
    <subcellularLocation>
        <location evidence="6">Cytoplasm</location>
    </subcellularLocation>
</comment>
<evidence type="ECO:0000256" key="6">
    <source>
        <dbReference type="HAMAP-Rule" id="MF_02064"/>
    </source>
</evidence>
<comment type="subunit">
    <text evidence="6">Interacts with RsgI.</text>
</comment>
<dbReference type="HAMAP" id="MF_02064">
    <property type="entry name" value="Sigma70_SigI"/>
    <property type="match status" value="1"/>
</dbReference>
<keyword evidence="1 6" id="KW-0963">Cytoplasm</keyword>
<reference evidence="8" key="1">
    <citation type="submission" date="2022-06" db="EMBL/GenBank/DDBJ databases">
        <title>Aquibacillus sp. a new bacterium isolated from soil saline samples.</title>
        <authorList>
            <person name="Galisteo C."/>
            <person name="De La Haba R."/>
            <person name="Sanchez-Porro C."/>
            <person name="Ventosa A."/>
        </authorList>
    </citation>
    <scope>NUCLEOTIDE SEQUENCE</scope>
    <source>
        <strain evidence="8">JCM 12387</strain>
    </source>
</reference>
<dbReference type="AlphaFoldDB" id="A0A9X4AJ13"/>
<dbReference type="Pfam" id="PF04542">
    <property type="entry name" value="Sigma70_r2"/>
    <property type="match status" value="1"/>
</dbReference>
<name>A0A9X4AJ13_9BACI</name>
<evidence type="ECO:0000313" key="8">
    <source>
        <dbReference type="EMBL" id="MDC3419980.1"/>
    </source>
</evidence>
<keyword evidence="9" id="KW-1185">Reference proteome</keyword>
<dbReference type="GO" id="GO:0003677">
    <property type="term" value="F:DNA binding"/>
    <property type="evidence" value="ECO:0007669"/>
    <property type="project" value="UniProtKB-UniRule"/>
</dbReference>
<dbReference type="GO" id="GO:0005737">
    <property type="term" value="C:cytoplasm"/>
    <property type="evidence" value="ECO:0007669"/>
    <property type="project" value="UniProtKB-SubCell"/>
</dbReference>
<dbReference type="Proteomes" id="UP001145072">
    <property type="component" value="Unassembled WGS sequence"/>
</dbReference>
<keyword evidence="3 6" id="KW-0731">Sigma factor</keyword>
<dbReference type="SUPFAM" id="SSF88946">
    <property type="entry name" value="Sigma2 domain of RNA polymerase sigma factors"/>
    <property type="match status" value="1"/>
</dbReference>
<dbReference type="Gene3D" id="1.10.1740.10">
    <property type="match status" value="1"/>
</dbReference>
<evidence type="ECO:0000313" key="9">
    <source>
        <dbReference type="Proteomes" id="UP001145072"/>
    </source>
</evidence>
<protein>
    <recommendedName>
        <fullName evidence="6">RNA polymerase sigma factor SigI</fullName>
    </recommendedName>
</protein>
<accession>A0A9X4AJ13</accession>
<keyword evidence="4 6" id="KW-0238">DNA-binding</keyword>
<proteinExistence type="inferred from homology"/>
<dbReference type="GO" id="GO:0006352">
    <property type="term" value="P:DNA-templated transcription initiation"/>
    <property type="evidence" value="ECO:0007669"/>
    <property type="project" value="UniProtKB-UniRule"/>
</dbReference>
<gene>
    <name evidence="6" type="primary">sigI</name>
    <name evidence="8" type="ORF">NC661_06300</name>
</gene>
<evidence type="ECO:0000256" key="2">
    <source>
        <dbReference type="ARBA" id="ARBA00023015"/>
    </source>
</evidence>
<dbReference type="GO" id="GO:0016987">
    <property type="term" value="F:sigma factor activity"/>
    <property type="evidence" value="ECO:0007669"/>
    <property type="project" value="UniProtKB-UniRule"/>
</dbReference>
<evidence type="ECO:0000256" key="4">
    <source>
        <dbReference type="ARBA" id="ARBA00023125"/>
    </source>
</evidence>
<dbReference type="PANTHER" id="PTHR30385">
    <property type="entry name" value="SIGMA FACTOR F FLAGELLAR"/>
    <property type="match status" value="1"/>
</dbReference>
<feature type="short sequence motif" description="Polymerase core binding" evidence="6">
    <location>
        <begin position="49"/>
        <end position="62"/>
    </location>
</feature>
<dbReference type="EMBL" id="JAMQJZ010000003">
    <property type="protein sequence ID" value="MDC3419980.1"/>
    <property type="molecule type" value="Genomic_DNA"/>
</dbReference>
<dbReference type="PANTHER" id="PTHR30385:SF6">
    <property type="entry name" value="RNA POLYMERASE SIGMA FACTOR SIGI"/>
    <property type="match status" value="1"/>
</dbReference>
<organism evidence="8 9">
    <name type="scientific">Aquibacillus koreensis</name>
    <dbReference type="NCBI Taxonomy" id="279446"/>
    <lineage>
        <taxon>Bacteria</taxon>
        <taxon>Bacillati</taxon>
        <taxon>Bacillota</taxon>
        <taxon>Bacilli</taxon>
        <taxon>Bacillales</taxon>
        <taxon>Bacillaceae</taxon>
        <taxon>Aquibacillus</taxon>
    </lineage>
</organism>
<keyword evidence="5 6" id="KW-0804">Transcription</keyword>
<dbReference type="RefSeq" id="WP_259870040.1">
    <property type="nucleotide sequence ID" value="NZ_JAMQJZ010000003.1"/>
</dbReference>
<comment type="similarity">
    <text evidence="6">Belongs to the sigma-70 factor family. SigI subfamily.</text>
</comment>
<comment type="activity regulation">
    <text evidence="6">Negatively regulated by the anti-sigma-I factor RsgI.</text>
</comment>
<evidence type="ECO:0000256" key="1">
    <source>
        <dbReference type="ARBA" id="ARBA00022490"/>
    </source>
</evidence>
<sequence>MRDSEVAKHIRLAASGDELARERLITHYKAYVINVVGQVCKRYISWSDEESSIGLIALNRAIDTYEMDAKKSFLNYVYLLVKRELIDYFRRESKTKHIPIEVESTDDESSINLYESEKSMDSYHQTVQKTELVEEILEFSQILHTFGIQLEELEHVSPTHQKTKAMLLEIADVFIQSPELVDFFLKKKRFPTTTFVKQFGYRRKTVERHRKYIIGLIIVKLHPEWRQLSAYIHVPSESEGKV</sequence>
<evidence type="ECO:0000256" key="5">
    <source>
        <dbReference type="ARBA" id="ARBA00023163"/>
    </source>
</evidence>